<reference evidence="1 2" key="1">
    <citation type="submission" date="2014-09" db="EMBL/GenBank/DDBJ databases">
        <authorList>
            <person name="Magalhaes I.L.F."/>
            <person name="Oliveira U."/>
            <person name="Santos F.R."/>
            <person name="Vidigal T.H.D.A."/>
            <person name="Brescovit A.D."/>
            <person name="Santos A.J."/>
        </authorList>
    </citation>
    <scope>NUCLEOTIDE SEQUENCE [LARGE SCALE GENOMIC DNA]</scope>
</reference>
<dbReference type="Proteomes" id="UP000054845">
    <property type="component" value="Unassembled WGS sequence"/>
</dbReference>
<keyword evidence="2" id="KW-1185">Reference proteome</keyword>
<dbReference type="AlphaFoldDB" id="A0A0P1B846"/>
<protein>
    <submittedName>
        <fullName evidence="1">Uncharacterized protein</fullName>
    </submittedName>
</protein>
<dbReference type="EMBL" id="CCYA01000065">
    <property type="protein sequence ID" value="CEH11795.1"/>
    <property type="molecule type" value="Genomic_DNA"/>
</dbReference>
<accession>A0A0P1B846</accession>
<name>A0A0P1B846_9BASI</name>
<sequence>MLGPFAQAGHCVQQVPTCGVPVQTNGRAVERRARIHSTKWHWTVQTLAALTPSLAVAAEDSFQDALIKAVRKV</sequence>
<evidence type="ECO:0000313" key="2">
    <source>
        <dbReference type="Proteomes" id="UP000054845"/>
    </source>
</evidence>
<proteinExistence type="predicted"/>
<evidence type="ECO:0000313" key="1">
    <source>
        <dbReference type="EMBL" id="CEH11795.1"/>
    </source>
</evidence>
<organism evidence="1 2">
    <name type="scientific">Ceraceosorus bombacis</name>
    <dbReference type="NCBI Taxonomy" id="401625"/>
    <lineage>
        <taxon>Eukaryota</taxon>
        <taxon>Fungi</taxon>
        <taxon>Dikarya</taxon>
        <taxon>Basidiomycota</taxon>
        <taxon>Ustilaginomycotina</taxon>
        <taxon>Exobasidiomycetes</taxon>
        <taxon>Ceraceosorales</taxon>
        <taxon>Ceraceosoraceae</taxon>
        <taxon>Ceraceosorus</taxon>
    </lineage>
</organism>